<keyword evidence="8" id="KW-1185">Reference proteome</keyword>
<dbReference type="PANTHER" id="PTHR32347">
    <property type="entry name" value="EFFLUX SYSTEM COMPONENT YKNX-RELATED"/>
    <property type="match status" value="1"/>
</dbReference>
<dbReference type="Gene3D" id="2.40.50.100">
    <property type="match status" value="1"/>
</dbReference>
<accession>A0A1M7CXK4</accession>
<reference evidence="5" key="5">
    <citation type="submission" date="2024-05" db="EMBL/GenBank/DDBJ databases">
        <authorList>
            <person name="Sun Q."/>
            <person name="Zhou Y."/>
        </authorList>
    </citation>
    <scope>NUCLEOTIDE SEQUENCE</scope>
    <source>
        <strain evidence="5">CGMCC 1.12707</strain>
    </source>
</reference>
<dbReference type="InterPro" id="IPR058627">
    <property type="entry name" value="MdtA-like_C"/>
</dbReference>
<dbReference type="EMBL" id="BMFL01000031">
    <property type="protein sequence ID" value="GGF11001.1"/>
    <property type="molecule type" value="Genomic_DNA"/>
</dbReference>
<dbReference type="Pfam" id="PF25967">
    <property type="entry name" value="RND-MFP_C"/>
    <property type="match status" value="1"/>
</dbReference>
<comment type="subcellular location">
    <subcellularLocation>
        <location evidence="1">Cell envelope</location>
    </subcellularLocation>
</comment>
<evidence type="ECO:0000313" key="6">
    <source>
        <dbReference type="EMBL" id="SHL71976.1"/>
    </source>
</evidence>
<proteinExistence type="predicted"/>
<dbReference type="Gene3D" id="2.40.30.170">
    <property type="match status" value="1"/>
</dbReference>
<evidence type="ECO:0000256" key="1">
    <source>
        <dbReference type="ARBA" id="ARBA00004196"/>
    </source>
</evidence>
<reference evidence="7" key="3">
    <citation type="submission" date="2016-11" db="EMBL/GenBank/DDBJ databases">
        <authorList>
            <person name="Varghese N."/>
            <person name="Submissions S."/>
        </authorList>
    </citation>
    <scope>NUCLEOTIDE SEQUENCE [LARGE SCALE GENOMIC DNA]</scope>
    <source>
        <strain evidence="7">DSM 27989</strain>
    </source>
</reference>
<reference evidence="5" key="1">
    <citation type="journal article" date="2014" name="Int. J. Syst. Evol. Microbiol.">
        <title>Complete genome of a new Firmicutes species belonging to the dominant human colonic microbiota ('Ruminococcus bicirculans') reveals two chromosomes and a selective capacity to utilize plant glucans.</title>
        <authorList>
            <consortium name="NISC Comparative Sequencing Program"/>
            <person name="Wegmann U."/>
            <person name="Louis P."/>
            <person name="Goesmann A."/>
            <person name="Henrissat B."/>
            <person name="Duncan S.H."/>
            <person name="Flint H.J."/>
        </authorList>
    </citation>
    <scope>NUCLEOTIDE SEQUENCE</scope>
    <source>
        <strain evidence="5">CGMCC 1.12707</strain>
    </source>
</reference>
<dbReference type="PANTHER" id="PTHR32347:SF23">
    <property type="entry name" value="BLL5650 PROTEIN"/>
    <property type="match status" value="1"/>
</dbReference>
<dbReference type="Gene3D" id="2.40.420.20">
    <property type="match status" value="1"/>
</dbReference>
<evidence type="ECO:0000256" key="3">
    <source>
        <dbReference type="SAM" id="Phobius"/>
    </source>
</evidence>
<dbReference type="OrthoDB" id="1957187at2"/>
<dbReference type="Proteomes" id="UP000184120">
    <property type="component" value="Unassembled WGS sequence"/>
</dbReference>
<evidence type="ECO:0000313" key="5">
    <source>
        <dbReference type="EMBL" id="GGF11001.1"/>
    </source>
</evidence>
<dbReference type="AlphaFoldDB" id="A0A1M7CXK4"/>
<dbReference type="Proteomes" id="UP000650994">
    <property type="component" value="Unassembled WGS sequence"/>
</dbReference>
<name>A0A1M7CXK4_9FLAO</name>
<protein>
    <submittedName>
        <fullName evidence="5">ABC transporter permease</fullName>
    </submittedName>
    <submittedName>
        <fullName evidence="6">HlyD family secretion protein</fullName>
    </submittedName>
</protein>
<dbReference type="GO" id="GO:0030313">
    <property type="term" value="C:cell envelope"/>
    <property type="evidence" value="ECO:0007669"/>
    <property type="project" value="UniProtKB-SubCell"/>
</dbReference>
<dbReference type="InterPro" id="IPR050465">
    <property type="entry name" value="UPF0194_transport"/>
</dbReference>
<gene>
    <name evidence="5" type="ORF">GCM10010984_30150</name>
    <name evidence="6" type="ORF">SAMN05443634_1166</name>
</gene>
<keyword evidence="3" id="KW-0812">Transmembrane</keyword>
<organism evidence="6 7">
    <name type="scientific">Chishuiella changwenlii</name>
    <dbReference type="NCBI Taxonomy" id="1434701"/>
    <lineage>
        <taxon>Bacteria</taxon>
        <taxon>Pseudomonadati</taxon>
        <taxon>Bacteroidota</taxon>
        <taxon>Flavobacteriia</taxon>
        <taxon>Flavobacteriales</taxon>
        <taxon>Weeksellaceae</taxon>
        <taxon>Chishuiella</taxon>
    </lineage>
</organism>
<dbReference type="Gene3D" id="1.10.287.470">
    <property type="entry name" value="Helix hairpin bin"/>
    <property type="match status" value="1"/>
</dbReference>
<sequence>MDTKIKQKNKKYKRIGLLILSATILGGSSFYLMKKPRVLKVDRNELTVKEVTEENFEDFVIFQGQLEPINSILINVVEGGSVQEIFVENGEMLTKGMPIARLYNPNTELNFLTQETAIIEQMNQLNVAKLSIRNQELDMSKDFVAIEHDYNQSKLDYELNKKLYDREVLAKNEWETAQEKLRFQKERKGIIQKTLIKEKESNNIQLRQIDEALNIMRKSLSTLRQNKKNFLVLAPATGRLSSFESTLGQSIEASKSIGKIDILSGYKLVAMVDEYYLDRIQVNQYGQIEMKGKIIKVKVTKISPEIKAGKFKTELEFIDKIPSNLQEGLSVGVKLILSEKEKKLVIPKGSFYSTTQGKWIFVVNDNKATRRKIELGRENPAYYEINSGLKSGEKVIISNYEDYKDVQELAIKNNSND</sequence>
<feature type="transmembrane region" description="Helical" evidence="3">
    <location>
        <begin position="12"/>
        <end position="33"/>
    </location>
</feature>
<reference evidence="6" key="2">
    <citation type="submission" date="2016-11" db="EMBL/GenBank/DDBJ databases">
        <authorList>
            <person name="Jaros S."/>
            <person name="Januszkiewicz K."/>
            <person name="Wedrychowicz H."/>
        </authorList>
    </citation>
    <scope>NUCLEOTIDE SEQUENCE [LARGE SCALE GENOMIC DNA]</scope>
    <source>
        <strain evidence="6">DSM 27989</strain>
    </source>
</reference>
<evidence type="ECO:0000313" key="7">
    <source>
        <dbReference type="Proteomes" id="UP000184120"/>
    </source>
</evidence>
<dbReference type="RefSeq" id="WP_072934050.1">
    <property type="nucleotide sequence ID" value="NZ_BMFL01000031.1"/>
</dbReference>
<evidence type="ECO:0000313" key="8">
    <source>
        <dbReference type="Proteomes" id="UP000650994"/>
    </source>
</evidence>
<keyword evidence="2" id="KW-0175">Coiled coil</keyword>
<keyword evidence="3" id="KW-1133">Transmembrane helix</keyword>
<evidence type="ECO:0000256" key="2">
    <source>
        <dbReference type="ARBA" id="ARBA00023054"/>
    </source>
</evidence>
<keyword evidence="3" id="KW-0472">Membrane</keyword>
<feature type="domain" description="Multidrug resistance protein MdtA-like C-terminal permuted SH3" evidence="4">
    <location>
        <begin position="344"/>
        <end position="399"/>
    </location>
</feature>
<dbReference type="EMBL" id="FRBH01000016">
    <property type="protein sequence ID" value="SHL71976.1"/>
    <property type="molecule type" value="Genomic_DNA"/>
</dbReference>
<dbReference type="STRING" id="1434701.SAMN05443634_1166"/>
<evidence type="ECO:0000259" key="4">
    <source>
        <dbReference type="Pfam" id="PF25967"/>
    </source>
</evidence>
<reference evidence="8" key="4">
    <citation type="journal article" date="2019" name="Int. J. Syst. Evol. Microbiol.">
        <title>The Global Catalogue of Microorganisms (GCM) 10K type strain sequencing project: providing services to taxonomists for standard genome sequencing and annotation.</title>
        <authorList>
            <consortium name="The Broad Institute Genomics Platform"/>
            <consortium name="The Broad Institute Genome Sequencing Center for Infectious Disease"/>
            <person name="Wu L."/>
            <person name="Ma J."/>
        </authorList>
    </citation>
    <scope>NUCLEOTIDE SEQUENCE [LARGE SCALE GENOMIC DNA]</scope>
    <source>
        <strain evidence="8">CGMCC 1.12707</strain>
    </source>
</reference>